<gene>
    <name evidence="1" type="ORF">CRENBAI_002567</name>
</gene>
<reference evidence="1 2" key="1">
    <citation type="submission" date="2021-06" db="EMBL/GenBank/DDBJ databases">
        <authorList>
            <person name="Palmer J.M."/>
        </authorList>
    </citation>
    <scope>NUCLEOTIDE SEQUENCE [LARGE SCALE GENOMIC DNA]</scope>
    <source>
        <strain evidence="1 2">MEX-2019</strain>
        <tissue evidence="1">Muscle</tissue>
    </source>
</reference>
<dbReference type="EMBL" id="JAHHUM010001263">
    <property type="protein sequence ID" value="KAK5613048.1"/>
    <property type="molecule type" value="Genomic_DNA"/>
</dbReference>
<sequence length="121" mass="13299">MSVLPPVERKGTPKTQTWFLSVHVPSQSSHLAEATSLCFPIKSFRHLPGTCKPKEGTNCSSGSPACKTPACPPSNFRYTTWKETQRNNLTTTSPVKLSLSHVTHLPLETSLLSNMHRTAEP</sequence>
<keyword evidence="2" id="KW-1185">Reference proteome</keyword>
<organism evidence="1 2">
    <name type="scientific">Crenichthys baileyi</name>
    <name type="common">White River springfish</name>
    <dbReference type="NCBI Taxonomy" id="28760"/>
    <lineage>
        <taxon>Eukaryota</taxon>
        <taxon>Metazoa</taxon>
        <taxon>Chordata</taxon>
        <taxon>Craniata</taxon>
        <taxon>Vertebrata</taxon>
        <taxon>Euteleostomi</taxon>
        <taxon>Actinopterygii</taxon>
        <taxon>Neopterygii</taxon>
        <taxon>Teleostei</taxon>
        <taxon>Neoteleostei</taxon>
        <taxon>Acanthomorphata</taxon>
        <taxon>Ovalentaria</taxon>
        <taxon>Atherinomorphae</taxon>
        <taxon>Cyprinodontiformes</taxon>
        <taxon>Goodeidae</taxon>
        <taxon>Crenichthys</taxon>
    </lineage>
</organism>
<evidence type="ECO:0000313" key="1">
    <source>
        <dbReference type="EMBL" id="KAK5613048.1"/>
    </source>
</evidence>
<comment type="caution">
    <text evidence="1">The sequence shown here is derived from an EMBL/GenBank/DDBJ whole genome shotgun (WGS) entry which is preliminary data.</text>
</comment>
<name>A0AAV9RVM1_9TELE</name>
<protein>
    <submittedName>
        <fullName evidence="1">Uncharacterized protein</fullName>
    </submittedName>
</protein>
<dbReference type="Proteomes" id="UP001311232">
    <property type="component" value="Unassembled WGS sequence"/>
</dbReference>
<dbReference type="AlphaFoldDB" id="A0AAV9RVM1"/>
<accession>A0AAV9RVM1</accession>
<proteinExistence type="predicted"/>
<evidence type="ECO:0000313" key="2">
    <source>
        <dbReference type="Proteomes" id="UP001311232"/>
    </source>
</evidence>